<name>A0A225AZ47_TALAT</name>
<keyword evidence="4 10" id="KW-0732">Signal</keyword>
<feature type="chain" id="PRO_5012465987" description="GOLD domain-containing protein" evidence="10">
    <location>
        <begin position="28"/>
        <end position="226"/>
    </location>
</feature>
<dbReference type="GO" id="GO:0016020">
    <property type="term" value="C:membrane"/>
    <property type="evidence" value="ECO:0007669"/>
    <property type="project" value="UniProtKB-SubCell"/>
</dbReference>
<keyword evidence="8" id="KW-0175">Coiled coil</keyword>
<comment type="similarity">
    <text evidence="2 7">Belongs to the EMP24/GP25L family.</text>
</comment>
<evidence type="ECO:0000256" key="9">
    <source>
        <dbReference type="SAM" id="Phobius"/>
    </source>
</evidence>
<evidence type="ECO:0000256" key="10">
    <source>
        <dbReference type="SAM" id="SignalP"/>
    </source>
</evidence>
<gene>
    <name evidence="12" type="ORF">UA08_05656</name>
</gene>
<feature type="signal peptide" evidence="10">
    <location>
        <begin position="1"/>
        <end position="27"/>
    </location>
</feature>
<feature type="transmembrane region" description="Helical" evidence="9">
    <location>
        <begin position="194"/>
        <end position="214"/>
    </location>
</feature>
<dbReference type="InterPro" id="IPR015720">
    <property type="entry name" value="Emp24-like"/>
</dbReference>
<dbReference type="PROSITE" id="PS50866">
    <property type="entry name" value="GOLD"/>
    <property type="match status" value="1"/>
</dbReference>
<evidence type="ECO:0000256" key="6">
    <source>
        <dbReference type="ARBA" id="ARBA00023136"/>
    </source>
</evidence>
<proteinExistence type="inferred from homology"/>
<reference evidence="12 13" key="1">
    <citation type="submission" date="2015-06" db="EMBL/GenBank/DDBJ databases">
        <title>Talaromyces atroroseus IBT 11181 draft genome.</title>
        <authorList>
            <person name="Rasmussen K.B."/>
            <person name="Rasmussen S."/>
            <person name="Petersen B."/>
            <person name="Sicheritz-Ponten T."/>
            <person name="Mortensen U.H."/>
            <person name="Thrane U."/>
        </authorList>
    </citation>
    <scope>NUCLEOTIDE SEQUENCE [LARGE SCALE GENOMIC DNA]</scope>
    <source>
        <strain evidence="12 13">IBT 11181</strain>
    </source>
</reference>
<feature type="domain" description="GOLD" evidence="11">
    <location>
        <begin position="37"/>
        <end position="136"/>
    </location>
</feature>
<accession>A0A225AZ47</accession>
<comment type="caution">
    <text evidence="12">The sequence shown here is derived from an EMBL/GenBank/DDBJ whole genome shotgun (WGS) entry which is preliminary data.</text>
</comment>
<evidence type="ECO:0000256" key="5">
    <source>
        <dbReference type="ARBA" id="ARBA00022989"/>
    </source>
</evidence>
<dbReference type="OrthoDB" id="3427at2759"/>
<evidence type="ECO:0000313" key="13">
    <source>
        <dbReference type="Proteomes" id="UP000214365"/>
    </source>
</evidence>
<dbReference type="Pfam" id="PF01105">
    <property type="entry name" value="EMP24_GP25L"/>
    <property type="match status" value="1"/>
</dbReference>
<keyword evidence="3 7" id="KW-0812">Transmembrane</keyword>
<dbReference type="AlphaFoldDB" id="A0A225AZ47"/>
<dbReference type="STRING" id="1441469.A0A225AZ47"/>
<evidence type="ECO:0000256" key="1">
    <source>
        <dbReference type="ARBA" id="ARBA00004479"/>
    </source>
</evidence>
<evidence type="ECO:0000256" key="2">
    <source>
        <dbReference type="ARBA" id="ARBA00007104"/>
    </source>
</evidence>
<keyword evidence="5 9" id="KW-1133">Transmembrane helix</keyword>
<sequence>MSASRTSPSWLLAVLTVLSVLLAQARALHLYMEAQQQKCFFEELPKDTLVVGTYSAHVFNVESKTWVQDSSLQVLITVEETFDNDHRVVSQRTSGSGRFTFTAADAGQHRICFTPDSQNGGGWLSSAPTVKLGLDMAIGATSKIETEDSGKIADIVKRVQDLNSRLQDIRREQVFQREREAEFRDQSEATNSRVVRWALIQVVVLSVTCAWQLSHLRSFFIKQKLT</sequence>
<evidence type="ECO:0000256" key="3">
    <source>
        <dbReference type="ARBA" id="ARBA00022692"/>
    </source>
</evidence>
<organism evidence="12 13">
    <name type="scientific">Talaromyces atroroseus</name>
    <dbReference type="NCBI Taxonomy" id="1441469"/>
    <lineage>
        <taxon>Eukaryota</taxon>
        <taxon>Fungi</taxon>
        <taxon>Dikarya</taxon>
        <taxon>Ascomycota</taxon>
        <taxon>Pezizomycotina</taxon>
        <taxon>Eurotiomycetes</taxon>
        <taxon>Eurotiomycetidae</taxon>
        <taxon>Eurotiales</taxon>
        <taxon>Trichocomaceae</taxon>
        <taxon>Talaromyces</taxon>
        <taxon>Talaromyces sect. Trachyspermi</taxon>
    </lineage>
</organism>
<dbReference type="Proteomes" id="UP000214365">
    <property type="component" value="Unassembled WGS sequence"/>
</dbReference>
<evidence type="ECO:0000256" key="8">
    <source>
        <dbReference type="SAM" id="Coils"/>
    </source>
</evidence>
<dbReference type="PANTHER" id="PTHR22811">
    <property type="entry name" value="TRANSMEMBRANE EMP24 DOMAIN-CONTAINING PROTEIN"/>
    <property type="match status" value="1"/>
</dbReference>
<comment type="subcellular location">
    <subcellularLocation>
        <location evidence="1 7">Membrane</location>
        <topology evidence="1 7">Single-pass type I membrane protein</topology>
    </subcellularLocation>
</comment>
<dbReference type="GeneID" id="31005412"/>
<evidence type="ECO:0000256" key="4">
    <source>
        <dbReference type="ARBA" id="ARBA00022729"/>
    </source>
</evidence>
<dbReference type="InterPro" id="IPR009038">
    <property type="entry name" value="GOLD_dom"/>
</dbReference>
<evidence type="ECO:0000313" key="12">
    <source>
        <dbReference type="EMBL" id="OKL58787.1"/>
    </source>
</evidence>
<keyword evidence="6 9" id="KW-0472">Membrane</keyword>
<dbReference type="EMBL" id="LFMY01000008">
    <property type="protein sequence ID" value="OKL58787.1"/>
    <property type="molecule type" value="Genomic_DNA"/>
</dbReference>
<dbReference type="RefSeq" id="XP_020118908.1">
    <property type="nucleotide sequence ID" value="XM_020267949.1"/>
</dbReference>
<protein>
    <recommendedName>
        <fullName evidence="11">GOLD domain-containing protein</fullName>
    </recommendedName>
</protein>
<dbReference type="SMART" id="SM01190">
    <property type="entry name" value="EMP24_GP25L"/>
    <property type="match status" value="1"/>
</dbReference>
<keyword evidence="13" id="KW-1185">Reference proteome</keyword>
<feature type="coiled-coil region" evidence="8">
    <location>
        <begin position="152"/>
        <end position="179"/>
    </location>
</feature>
<evidence type="ECO:0000256" key="7">
    <source>
        <dbReference type="RuleBase" id="RU003827"/>
    </source>
</evidence>
<evidence type="ECO:0000259" key="11">
    <source>
        <dbReference type="PROSITE" id="PS50866"/>
    </source>
</evidence>